<evidence type="ECO:0000256" key="5">
    <source>
        <dbReference type="ARBA" id="ARBA00023136"/>
    </source>
</evidence>
<evidence type="ECO:0000259" key="6">
    <source>
        <dbReference type="Pfam" id="PF00892"/>
    </source>
</evidence>
<feature type="domain" description="EamA" evidence="6">
    <location>
        <begin position="14"/>
        <end position="146"/>
    </location>
</feature>
<reference evidence="7" key="2">
    <citation type="submission" date="2021-09" db="EMBL/GenBank/DDBJ databases">
        <authorList>
            <person name="Gilroy R."/>
        </authorList>
    </citation>
    <scope>NUCLEOTIDE SEQUENCE</scope>
    <source>
        <strain evidence="7">4100</strain>
    </source>
</reference>
<dbReference type="GO" id="GO:0005886">
    <property type="term" value="C:plasma membrane"/>
    <property type="evidence" value="ECO:0007669"/>
    <property type="project" value="UniProtKB-SubCell"/>
</dbReference>
<evidence type="ECO:0000256" key="3">
    <source>
        <dbReference type="ARBA" id="ARBA00022692"/>
    </source>
</evidence>
<accession>A0A4Q0U8K3</accession>
<keyword evidence="5" id="KW-0472">Membrane</keyword>
<gene>
    <name evidence="7" type="ORF">K8V47_05950</name>
</gene>
<dbReference type="PANTHER" id="PTHR32322:SF18">
    <property type="entry name" value="S-ADENOSYLMETHIONINE_S-ADENOSYLHOMOCYSTEINE TRANSPORTER"/>
    <property type="match status" value="1"/>
</dbReference>
<evidence type="ECO:0000313" key="7">
    <source>
        <dbReference type="EMBL" id="HJE39280.1"/>
    </source>
</evidence>
<reference evidence="7" key="1">
    <citation type="journal article" date="2021" name="PeerJ">
        <title>Extensive microbial diversity within the chicken gut microbiome revealed by metagenomics and culture.</title>
        <authorList>
            <person name="Gilroy R."/>
            <person name="Ravi A."/>
            <person name="Getino M."/>
            <person name="Pursley I."/>
            <person name="Horton D.L."/>
            <person name="Alikhan N.F."/>
            <person name="Baker D."/>
            <person name="Gharbi K."/>
            <person name="Hall N."/>
            <person name="Watson M."/>
            <person name="Adriaenssens E.M."/>
            <person name="Foster-Nyarko E."/>
            <person name="Jarju S."/>
            <person name="Secka A."/>
            <person name="Antonio M."/>
            <person name="Oren A."/>
            <person name="Chaudhuri R.R."/>
            <person name="La Ragione R."/>
            <person name="Hildebrand F."/>
            <person name="Pallen M.J."/>
        </authorList>
    </citation>
    <scope>NUCLEOTIDE SEQUENCE</scope>
    <source>
        <strain evidence="7">4100</strain>
    </source>
</reference>
<evidence type="ECO:0000256" key="4">
    <source>
        <dbReference type="ARBA" id="ARBA00022989"/>
    </source>
</evidence>
<feature type="domain" description="EamA" evidence="6">
    <location>
        <begin position="158"/>
        <end position="293"/>
    </location>
</feature>
<dbReference type="EMBL" id="DYXT01000029">
    <property type="protein sequence ID" value="HJE39280.1"/>
    <property type="molecule type" value="Genomic_DNA"/>
</dbReference>
<dbReference type="InterPro" id="IPR000620">
    <property type="entry name" value="EamA_dom"/>
</dbReference>
<organism evidence="7 8">
    <name type="scientific">Candidatus Amulumruptor caecigallinarius</name>
    <dbReference type="NCBI Taxonomy" id="2109911"/>
    <lineage>
        <taxon>Bacteria</taxon>
        <taxon>Pseudomonadati</taxon>
        <taxon>Bacteroidota</taxon>
        <taxon>Bacteroidia</taxon>
        <taxon>Bacteroidales</taxon>
        <taxon>Muribaculaceae</taxon>
        <taxon>Candidatus Amulumruptor</taxon>
    </lineage>
</organism>
<dbReference type="Proteomes" id="UP000711407">
    <property type="component" value="Unassembled WGS sequence"/>
</dbReference>
<evidence type="ECO:0000313" key="8">
    <source>
        <dbReference type="Proteomes" id="UP000711407"/>
    </source>
</evidence>
<keyword evidence="2" id="KW-1003">Cell membrane</keyword>
<comment type="subcellular location">
    <subcellularLocation>
        <location evidence="1">Cell membrane</location>
        <topology evidence="1">Multi-pass membrane protein</topology>
    </subcellularLocation>
</comment>
<sequence>MADTRKSISSMLIVHLCAALVVVVWGVSFVSTRVVMDNGIGPVEIYYARFLAAYLLMLLISHKRFKSLSIRDELLFAVCGVCGCTVYYLAENFALEYTLATNVSLITSLPPMLTMLLAGMIYRDDRPSRGAYAGSTVALVGVALVIFNSSFVMKVNPLGDFLALAAALSFAIYTLILRKVQAFYDAAFVTRKMFFYGLVTSLPFAVFTSEEFDWQAWTVPAVWGNFLFLTLCCTAAAFVAWSWAVGKLGVIKTNNYLYFQPVITLVFSAIVLSQPITAIGVAGCVLILLGVYLADKLNMRHRSR</sequence>
<evidence type="ECO:0000256" key="2">
    <source>
        <dbReference type="ARBA" id="ARBA00022475"/>
    </source>
</evidence>
<proteinExistence type="predicted"/>
<keyword evidence="4" id="KW-1133">Transmembrane helix</keyword>
<keyword evidence="3" id="KW-0812">Transmembrane</keyword>
<dbReference type="Pfam" id="PF00892">
    <property type="entry name" value="EamA"/>
    <property type="match status" value="2"/>
</dbReference>
<dbReference type="AlphaFoldDB" id="A0A4Q0U8K3"/>
<dbReference type="InterPro" id="IPR037185">
    <property type="entry name" value="EmrE-like"/>
</dbReference>
<protein>
    <submittedName>
        <fullName evidence="7">DMT family transporter</fullName>
    </submittedName>
</protein>
<comment type="caution">
    <text evidence="7">The sequence shown here is derived from an EMBL/GenBank/DDBJ whole genome shotgun (WGS) entry which is preliminary data.</text>
</comment>
<dbReference type="PANTHER" id="PTHR32322">
    <property type="entry name" value="INNER MEMBRANE TRANSPORTER"/>
    <property type="match status" value="1"/>
</dbReference>
<dbReference type="SUPFAM" id="SSF103481">
    <property type="entry name" value="Multidrug resistance efflux transporter EmrE"/>
    <property type="match status" value="2"/>
</dbReference>
<dbReference type="InterPro" id="IPR050638">
    <property type="entry name" value="AA-Vitamin_Transporters"/>
</dbReference>
<evidence type="ECO:0000256" key="1">
    <source>
        <dbReference type="ARBA" id="ARBA00004651"/>
    </source>
</evidence>
<name>A0A4Q0U8K3_9BACT</name>